<sequence length="734" mass="82957">MSYLKGIFLSSFNFCELGLTLQFGGRLRGFLPRSNMVERFIPHHDQAASLGDTILAKVTQVNAEKKRFIVTTKESEMSDIPDYFSESVIFESYQTELNELMDYTGMNLRFGDAVLCKYVVKCEYERAAAGTPLVEFIGQAKGFTARMIGGSDKDGTTTTALAKFIGFSAKNELLFVKSKQRKQDKTTLILNGDFLRVYNFNGHPAISFSRPTLLCRTEQMKLNTDVNFNSKTEVNGVHFGVVERVKTSTINEEGRKGGKEWGVGSEKELIEGDIYDGIVYGVSFKGVLVCLGKDTVVNVPFGKVTPYFMAKDKSAVICKKYFKKGKSVKVQIASRFKKTLQASMVGDYVDGKAEGLTISTKRKKEMDKLEKDENATPVKAIKLDIQPTKETDAVKEEPKSLLDAAEMDLDFDDTVAKEVERRSKKPQKTKEPEADSGKTLSLEEIEDKAREAEREMEKSKLPEDVSGWERAVITAPNNSEIWLRYSAFHIASGEIEKSRMVMDRALKTIHFREEDDRLNIWKARLNLEALYGDKESLQSQFNEAKKCNDERKVYHAVIGIQLDSNKYSSAIPILRDAVKKYPEDIELWSKLGRCQIEDGSPEKATVTLQRALQANKAKTHVMITQKFAKLQFEFGDLENGKTILEQMLKVHAKRADIWGVYGDLLLKFGDGEDARRVLLRGIEGCSKSRGRLHLMKRMINLEERIGDEQSAQEWRTKVENEKTKMPSGAQVKED</sequence>
<name>E4XEB7_OIKDI</name>
<organism evidence="3">
    <name type="scientific">Oikopleura dioica</name>
    <name type="common">Tunicate</name>
    <dbReference type="NCBI Taxonomy" id="34765"/>
    <lineage>
        <taxon>Eukaryota</taxon>
        <taxon>Metazoa</taxon>
        <taxon>Chordata</taxon>
        <taxon>Tunicata</taxon>
        <taxon>Appendicularia</taxon>
        <taxon>Copelata</taxon>
        <taxon>Oikopleuridae</taxon>
        <taxon>Oikopleura</taxon>
    </lineage>
</organism>
<dbReference type="Proteomes" id="UP000001307">
    <property type="component" value="Unassembled WGS sequence"/>
</dbReference>
<dbReference type="GO" id="GO:0006364">
    <property type="term" value="P:rRNA processing"/>
    <property type="evidence" value="ECO:0007669"/>
    <property type="project" value="InterPro"/>
</dbReference>
<dbReference type="InterPro" id="IPR011990">
    <property type="entry name" value="TPR-like_helical_dom_sf"/>
</dbReference>
<dbReference type="EMBL" id="FN653041">
    <property type="protein sequence ID" value="CBY09520.1"/>
    <property type="molecule type" value="Genomic_DNA"/>
</dbReference>
<dbReference type="PROSITE" id="PS50126">
    <property type="entry name" value="S1"/>
    <property type="match status" value="2"/>
</dbReference>
<reference evidence="3" key="1">
    <citation type="journal article" date="2010" name="Science">
        <title>Plasticity of animal genome architecture unmasked by rapid evolution of a pelagic tunicate.</title>
        <authorList>
            <person name="Denoeud F."/>
            <person name="Henriet S."/>
            <person name="Mungpakdee S."/>
            <person name="Aury J.M."/>
            <person name="Da Silva C."/>
            <person name="Brinkmann H."/>
            <person name="Mikhaleva J."/>
            <person name="Olsen L.C."/>
            <person name="Jubin C."/>
            <person name="Canestro C."/>
            <person name="Bouquet J.M."/>
            <person name="Danks G."/>
            <person name="Poulain J."/>
            <person name="Campsteijn C."/>
            <person name="Adamski M."/>
            <person name="Cross I."/>
            <person name="Yadetie F."/>
            <person name="Muffato M."/>
            <person name="Louis A."/>
            <person name="Butcher S."/>
            <person name="Tsagkogeorga G."/>
            <person name="Konrad A."/>
            <person name="Singh S."/>
            <person name="Jensen M.F."/>
            <person name="Cong E.H."/>
            <person name="Eikeseth-Otteraa H."/>
            <person name="Noel B."/>
            <person name="Anthouard V."/>
            <person name="Porcel B.M."/>
            <person name="Kachouri-Lafond R."/>
            <person name="Nishino A."/>
            <person name="Ugolini M."/>
            <person name="Chourrout P."/>
            <person name="Nishida H."/>
            <person name="Aasland R."/>
            <person name="Huzurbazar S."/>
            <person name="Westhof E."/>
            <person name="Delsuc F."/>
            <person name="Lehrach H."/>
            <person name="Reinhardt R."/>
            <person name="Weissenbach J."/>
            <person name="Roy S.W."/>
            <person name="Artiguenave F."/>
            <person name="Postlethwait J.H."/>
            <person name="Manak J.R."/>
            <person name="Thompson E.M."/>
            <person name="Jaillon O."/>
            <person name="Du Pasquier L."/>
            <person name="Boudinot P."/>
            <person name="Liberles D.A."/>
            <person name="Volff J.N."/>
            <person name="Philippe H."/>
            <person name="Lenhard B."/>
            <person name="Roest Crollius H."/>
            <person name="Wincker P."/>
            <person name="Chourrout D."/>
        </authorList>
    </citation>
    <scope>NUCLEOTIDE SEQUENCE [LARGE SCALE GENOMIC DNA]</scope>
</reference>
<dbReference type="SUPFAM" id="SSF48452">
    <property type="entry name" value="TPR-like"/>
    <property type="match status" value="2"/>
</dbReference>
<keyword evidence="4" id="KW-1185">Reference proteome</keyword>
<dbReference type="Gene3D" id="2.40.50.140">
    <property type="entry name" value="Nucleic acid-binding proteins"/>
    <property type="match status" value="1"/>
</dbReference>
<dbReference type="SMART" id="SM00316">
    <property type="entry name" value="S1"/>
    <property type="match status" value="2"/>
</dbReference>
<dbReference type="GO" id="GO:0003723">
    <property type="term" value="F:RNA binding"/>
    <property type="evidence" value="ECO:0007669"/>
    <property type="project" value="TreeGrafter"/>
</dbReference>
<dbReference type="InterPro" id="IPR003029">
    <property type="entry name" value="S1_domain"/>
</dbReference>
<proteinExistence type="predicted"/>
<dbReference type="InParanoid" id="E4XEB7"/>
<protein>
    <recommendedName>
        <fullName evidence="2">S1 motif domain-containing protein</fullName>
    </recommendedName>
</protein>
<dbReference type="PANTHER" id="PTHR23270">
    <property type="entry name" value="PROGRAMMED CELL DEATH PROTEIN 11 PRE-RRNA PROCESSING PROTEIN RRP5"/>
    <property type="match status" value="1"/>
</dbReference>
<feature type="compositionally biased region" description="Basic and acidic residues" evidence="1">
    <location>
        <begin position="714"/>
        <end position="724"/>
    </location>
</feature>
<dbReference type="SUPFAM" id="SSF50249">
    <property type="entry name" value="Nucleic acid-binding proteins"/>
    <property type="match status" value="1"/>
</dbReference>
<gene>
    <name evidence="3" type="ORF">GSOID_T00008521001</name>
</gene>
<feature type="region of interest" description="Disordered" evidence="1">
    <location>
        <begin position="710"/>
        <end position="734"/>
    </location>
</feature>
<evidence type="ECO:0000313" key="4">
    <source>
        <dbReference type="Proteomes" id="UP000001307"/>
    </source>
</evidence>
<feature type="region of interest" description="Disordered" evidence="1">
    <location>
        <begin position="418"/>
        <end position="444"/>
    </location>
</feature>
<dbReference type="InterPro" id="IPR045209">
    <property type="entry name" value="Rrp5"/>
</dbReference>
<dbReference type="Pfam" id="PF00575">
    <property type="entry name" value="S1"/>
    <property type="match status" value="1"/>
</dbReference>
<accession>E4XEB7</accession>
<feature type="domain" description="S1 motif" evidence="2">
    <location>
        <begin position="1"/>
        <end position="73"/>
    </location>
</feature>
<dbReference type="Pfam" id="PF14559">
    <property type="entry name" value="TPR_19"/>
    <property type="match status" value="1"/>
</dbReference>
<dbReference type="PANTHER" id="PTHR23270:SF10">
    <property type="entry name" value="PROTEIN RRP5 HOMOLOG"/>
    <property type="match status" value="1"/>
</dbReference>
<dbReference type="InterPro" id="IPR012340">
    <property type="entry name" value="NA-bd_OB-fold"/>
</dbReference>
<dbReference type="AlphaFoldDB" id="E4XEB7"/>
<evidence type="ECO:0000259" key="2">
    <source>
        <dbReference type="PROSITE" id="PS50126"/>
    </source>
</evidence>
<dbReference type="OrthoDB" id="412781at2759"/>
<dbReference type="GO" id="GO:0032040">
    <property type="term" value="C:small-subunit processome"/>
    <property type="evidence" value="ECO:0007669"/>
    <property type="project" value="TreeGrafter"/>
</dbReference>
<evidence type="ECO:0000256" key="1">
    <source>
        <dbReference type="SAM" id="MobiDB-lite"/>
    </source>
</evidence>
<evidence type="ECO:0000313" key="3">
    <source>
        <dbReference type="EMBL" id="CBY09520.1"/>
    </source>
</evidence>
<feature type="domain" description="S1 motif" evidence="2">
    <location>
        <begin position="272"/>
        <end position="345"/>
    </location>
</feature>
<dbReference type="Gene3D" id="1.25.40.10">
    <property type="entry name" value="Tetratricopeptide repeat domain"/>
    <property type="match status" value="3"/>
</dbReference>